<keyword evidence="1" id="KW-0812">Transmembrane</keyword>
<dbReference type="EnsemblMetazoa" id="XM_019995620.1">
    <property type="protein sequence ID" value="XP_019851179.1"/>
    <property type="gene ID" value="LOC109581487"/>
</dbReference>
<dbReference type="EnsemblMetazoa" id="Aqu2.1.33703_001">
    <property type="protein sequence ID" value="Aqu2.1.33703_001"/>
    <property type="gene ID" value="Aqu2.1.33703"/>
</dbReference>
<proteinExistence type="predicted"/>
<keyword evidence="1" id="KW-1133">Transmembrane helix</keyword>
<dbReference type="AlphaFoldDB" id="A0A1X7V113"/>
<evidence type="ECO:0000256" key="1">
    <source>
        <dbReference type="SAM" id="Phobius"/>
    </source>
</evidence>
<evidence type="ECO:0000313" key="2">
    <source>
        <dbReference type="EnsemblMetazoa" id="Aqu2.1.33703_001"/>
    </source>
</evidence>
<gene>
    <name evidence="2" type="primary">109581487</name>
</gene>
<keyword evidence="1" id="KW-0472">Membrane</keyword>
<name>A0A1X7V113_AMPQE</name>
<accession>A0A1X7V113</accession>
<dbReference type="InParanoid" id="A0A1X7V113"/>
<evidence type="ECO:0000313" key="3">
    <source>
        <dbReference type="Proteomes" id="UP000007879"/>
    </source>
</evidence>
<feature type="transmembrane region" description="Helical" evidence="1">
    <location>
        <begin position="260"/>
        <end position="285"/>
    </location>
</feature>
<dbReference type="KEGG" id="aqu:109581487"/>
<feature type="transmembrane region" description="Helical" evidence="1">
    <location>
        <begin position="565"/>
        <end position="589"/>
    </location>
</feature>
<dbReference type="Proteomes" id="UP000007879">
    <property type="component" value="Unassembled WGS sequence"/>
</dbReference>
<sequence length="603" mass="68855">MDRFKSGLCELGPGLSNHQFHCIKIACYVFLGISRQTLETVTTFIALYDLMKQALPHGADLLIYQILLKLNVSKSKLAKIDPHINRKHEKDFILDNPQLDLFLTVAVMLDKLSNERYQKFRNQCVQSFLVNYHVDNITSRAVLLELLADRGLLDPNDLTSLFLLFHHITSTDGSTQYIKVLREFCTRQGIDEPDWTQSQLPNNMSESLICQLQVEIQLSRSSSYGSSLRGTVSSNVINGSNVPVHYKNKGCGFNFNIRRIIIHSVFIALFFLICLCLLIGFGLFFTGTYFHQLTNIQANSSHQIGANSIVQLFPGQCINPDWIKSISITVQSSLNITVYKGLCTDQPSTEVYNLESKTYHRTQSFYKYLKNYCFNANYYGEKQSEHYPLYTAGHGTLSYDIQLVNASEIDESPCPLILYLFNESYYYNYWVKTNYYGDQQSIAEVAYAYSPCLNTSDAMNRDQNYFFNFKHDFELEDKGFYYTLCCITVSFFSNLTISGRVTKYSEKKMEELQSCLSPNAVQGDANCTVNMGNFFDSSFNLFVDTTYELSERNATVVVTPEEWNIASVLCLLLTVLVIISSIIVIIVVISCKQKKRIKDYSTL</sequence>
<feature type="transmembrane region" description="Helical" evidence="1">
    <location>
        <begin position="479"/>
        <end position="497"/>
    </location>
</feature>
<protein>
    <submittedName>
        <fullName evidence="2">Uncharacterized protein</fullName>
    </submittedName>
</protein>
<keyword evidence="3" id="KW-1185">Reference proteome</keyword>
<organism evidence="2">
    <name type="scientific">Amphimedon queenslandica</name>
    <name type="common">Sponge</name>
    <dbReference type="NCBI Taxonomy" id="400682"/>
    <lineage>
        <taxon>Eukaryota</taxon>
        <taxon>Metazoa</taxon>
        <taxon>Porifera</taxon>
        <taxon>Demospongiae</taxon>
        <taxon>Heteroscleromorpha</taxon>
        <taxon>Haplosclerida</taxon>
        <taxon>Niphatidae</taxon>
        <taxon>Amphimedon</taxon>
    </lineage>
</organism>
<reference evidence="2" key="2">
    <citation type="submission" date="2017-05" db="UniProtKB">
        <authorList>
            <consortium name="EnsemblMetazoa"/>
        </authorList>
    </citation>
    <scope>IDENTIFICATION</scope>
</reference>
<reference evidence="3" key="1">
    <citation type="journal article" date="2010" name="Nature">
        <title>The Amphimedon queenslandica genome and the evolution of animal complexity.</title>
        <authorList>
            <person name="Srivastava M."/>
            <person name="Simakov O."/>
            <person name="Chapman J."/>
            <person name="Fahey B."/>
            <person name="Gauthier M.E."/>
            <person name="Mitros T."/>
            <person name="Richards G.S."/>
            <person name="Conaco C."/>
            <person name="Dacre M."/>
            <person name="Hellsten U."/>
            <person name="Larroux C."/>
            <person name="Putnam N.H."/>
            <person name="Stanke M."/>
            <person name="Adamska M."/>
            <person name="Darling A."/>
            <person name="Degnan S.M."/>
            <person name="Oakley T.H."/>
            <person name="Plachetzki D.C."/>
            <person name="Zhai Y."/>
            <person name="Adamski M."/>
            <person name="Calcino A."/>
            <person name="Cummins S.F."/>
            <person name="Goodstein D.M."/>
            <person name="Harris C."/>
            <person name="Jackson D.J."/>
            <person name="Leys S.P."/>
            <person name="Shu S."/>
            <person name="Woodcroft B.J."/>
            <person name="Vervoort M."/>
            <person name="Kosik K.S."/>
            <person name="Manning G."/>
            <person name="Degnan B.M."/>
            <person name="Rokhsar D.S."/>
        </authorList>
    </citation>
    <scope>NUCLEOTIDE SEQUENCE [LARGE SCALE GENOMIC DNA]</scope>
</reference>